<dbReference type="GO" id="GO:0008408">
    <property type="term" value="F:3'-5' exonuclease activity"/>
    <property type="evidence" value="ECO:0007669"/>
    <property type="project" value="InterPro"/>
</dbReference>
<keyword evidence="1" id="KW-0540">Nuclease</keyword>
<accession>A0AA39T6N5</accession>
<dbReference type="AlphaFoldDB" id="A0AA39T6N5"/>
<dbReference type="SUPFAM" id="SSF53098">
    <property type="entry name" value="Ribonuclease H-like"/>
    <property type="match status" value="1"/>
</dbReference>
<keyword evidence="5" id="KW-1185">Reference proteome</keyword>
<dbReference type="PANTHER" id="PTHR13620:SF102">
    <property type="entry name" value="PROTEIN RISC-INTERACTING CLEARING 3'-5' EXORIBONUCLEASE 2"/>
    <property type="match status" value="1"/>
</dbReference>
<dbReference type="EMBL" id="JAUESC010000003">
    <property type="protein sequence ID" value="KAK0600960.1"/>
    <property type="molecule type" value="Genomic_DNA"/>
</dbReference>
<evidence type="ECO:0000256" key="2">
    <source>
        <dbReference type="ARBA" id="ARBA00022801"/>
    </source>
</evidence>
<reference evidence="4" key="1">
    <citation type="journal article" date="2022" name="Plant J.">
        <title>Strategies of tolerance reflected in two North American maple genomes.</title>
        <authorList>
            <person name="McEvoy S.L."/>
            <person name="Sezen U.U."/>
            <person name="Trouern-Trend A."/>
            <person name="McMahon S.M."/>
            <person name="Schaberg P.G."/>
            <person name="Yang J."/>
            <person name="Wegrzyn J.L."/>
            <person name="Swenson N.G."/>
        </authorList>
    </citation>
    <scope>NUCLEOTIDE SEQUENCE</scope>
    <source>
        <strain evidence="4">NS2018</strain>
    </source>
</reference>
<feature type="domain" description="3'-5' exonuclease" evidence="3">
    <location>
        <begin position="27"/>
        <end position="206"/>
    </location>
</feature>
<dbReference type="GO" id="GO:0005737">
    <property type="term" value="C:cytoplasm"/>
    <property type="evidence" value="ECO:0007669"/>
    <property type="project" value="TreeGrafter"/>
</dbReference>
<sequence>MTTTHGIKMEDGIMVKTEVVYNNYYRKEILRHFLKQMYETSDMVVGFDMEWSSVLKNCSDLSSETKVVLLKLCNGVGCVLINLDQQDTNHTSYLNNLLANDDIIFAGVHLKERLKQLRKTYGFEIKNAVDLSVMAASVLHQPRFGAYGVRRLASDLLCQPWKPRPLSITDEKWKLKDCYCRFNKDQIECATVDAYAAYKIAKRLLSEEIVPRTFDFISL</sequence>
<dbReference type="InterPro" id="IPR051132">
    <property type="entry name" value="3-5_Exonuclease_domain"/>
</dbReference>
<dbReference type="Gene3D" id="3.30.420.10">
    <property type="entry name" value="Ribonuclease H-like superfamily/Ribonuclease H"/>
    <property type="match status" value="1"/>
</dbReference>
<organism evidence="4 5">
    <name type="scientific">Acer saccharum</name>
    <name type="common">Sugar maple</name>
    <dbReference type="NCBI Taxonomy" id="4024"/>
    <lineage>
        <taxon>Eukaryota</taxon>
        <taxon>Viridiplantae</taxon>
        <taxon>Streptophyta</taxon>
        <taxon>Embryophyta</taxon>
        <taxon>Tracheophyta</taxon>
        <taxon>Spermatophyta</taxon>
        <taxon>Magnoliopsida</taxon>
        <taxon>eudicotyledons</taxon>
        <taxon>Gunneridae</taxon>
        <taxon>Pentapetalae</taxon>
        <taxon>rosids</taxon>
        <taxon>malvids</taxon>
        <taxon>Sapindales</taxon>
        <taxon>Sapindaceae</taxon>
        <taxon>Hippocastanoideae</taxon>
        <taxon>Acereae</taxon>
        <taxon>Acer</taxon>
    </lineage>
</organism>
<reference evidence="4" key="2">
    <citation type="submission" date="2023-06" db="EMBL/GenBank/DDBJ databases">
        <authorList>
            <person name="Swenson N.G."/>
            <person name="Wegrzyn J.L."/>
            <person name="Mcevoy S.L."/>
        </authorList>
    </citation>
    <scope>NUCLEOTIDE SEQUENCE</scope>
    <source>
        <strain evidence="4">NS2018</strain>
        <tissue evidence="4">Leaf</tissue>
    </source>
</reference>
<dbReference type="InterPro" id="IPR036397">
    <property type="entry name" value="RNaseH_sf"/>
</dbReference>
<gene>
    <name evidence="4" type="ORF">LWI29_019968</name>
</gene>
<proteinExistence type="predicted"/>
<evidence type="ECO:0000256" key="1">
    <source>
        <dbReference type="ARBA" id="ARBA00022722"/>
    </source>
</evidence>
<evidence type="ECO:0000313" key="5">
    <source>
        <dbReference type="Proteomes" id="UP001168877"/>
    </source>
</evidence>
<protein>
    <recommendedName>
        <fullName evidence="3">3'-5' exonuclease domain-containing protein</fullName>
    </recommendedName>
</protein>
<dbReference type="Pfam" id="PF01612">
    <property type="entry name" value="DNA_pol_A_exo1"/>
    <property type="match status" value="1"/>
</dbReference>
<name>A0AA39T6N5_ACESA</name>
<dbReference type="InterPro" id="IPR002562">
    <property type="entry name" value="3'-5'_exonuclease_dom"/>
</dbReference>
<evidence type="ECO:0000313" key="4">
    <source>
        <dbReference type="EMBL" id="KAK0600960.1"/>
    </source>
</evidence>
<dbReference type="PANTHER" id="PTHR13620">
    <property type="entry name" value="3-5 EXONUCLEASE"/>
    <property type="match status" value="1"/>
</dbReference>
<dbReference type="Proteomes" id="UP001168877">
    <property type="component" value="Unassembled WGS sequence"/>
</dbReference>
<dbReference type="GO" id="GO:0006139">
    <property type="term" value="P:nucleobase-containing compound metabolic process"/>
    <property type="evidence" value="ECO:0007669"/>
    <property type="project" value="InterPro"/>
</dbReference>
<dbReference type="GO" id="GO:0005634">
    <property type="term" value="C:nucleus"/>
    <property type="evidence" value="ECO:0007669"/>
    <property type="project" value="TreeGrafter"/>
</dbReference>
<comment type="caution">
    <text evidence="4">The sequence shown here is derived from an EMBL/GenBank/DDBJ whole genome shotgun (WGS) entry which is preliminary data.</text>
</comment>
<evidence type="ECO:0000259" key="3">
    <source>
        <dbReference type="Pfam" id="PF01612"/>
    </source>
</evidence>
<dbReference type="GO" id="GO:0003676">
    <property type="term" value="F:nucleic acid binding"/>
    <property type="evidence" value="ECO:0007669"/>
    <property type="project" value="InterPro"/>
</dbReference>
<keyword evidence="2" id="KW-0378">Hydrolase</keyword>
<dbReference type="InterPro" id="IPR012337">
    <property type="entry name" value="RNaseH-like_sf"/>
</dbReference>